<sequence length="455" mass="49004">MPHNFVSVGNSSLGKNTASDPQVVARVVSPSLPPIGQRIGPNGQKCKDISSSIDSDNLIAALSSLNLSTNGTLNNGSVCQSDLRSELDDHHNFLFGSLSIQENVNMRTMENNLDPYSLKVHSLAGSFKSSLDAASGRVVEVRDSGPRASDSVEPCRSTKSTANSYVKSPSSTIVTGPDNSLCHYQNFESVNASFAGSGFSTYSGTSALPSTLHNYIDSRTMPSVFGNYASASGAFLTTESRASGGSTYVTPSLTPLADWQNHSLIGSQSAASAVHTPLNNPLYFENLKAAEYTSPVAANYSDPPLKAYLESYFQSQKQSGFPMLAKSGSLNAGYYANPTFGLGLPYPQSPLAGRLGSPVGHNSTLWFGDCSMQFPYGLRNEKGSSIGSWIFNKLQNMEEHIASSLLEEFKNNKTRCFELAEIAGHVVEFRYAEVTCYIHLAFMFLDRTASLFKEI</sequence>
<gene>
    <name evidence="3" type="ORF">ZIOFF_052342</name>
</gene>
<name>A0A8J5KIF4_ZINOF</name>
<feature type="domain" description="Nucleic acid binding NABP" evidence="2">
    <location>
        <begin position="26"/>
        <end position="420"/>
    </location>
</feature>
<feature type="region of interest" description="Disordered" evidence="1">
    <location>
        <begin position="142"/>
        <end position="170"/>
    </location>
</feature>
<evidence type="ECO:0000313" key="3">
    <source>
        <dbReference type="EMBL" id="KAG6491010.1"/>
    </source>
</evidence>
<feature type="compositionally biased region" description="Polar residues" evidence="1">
    <location>
        <begin position="7"/>
        <end position="20"/>
    </location>
</feature>
<comment type="caution">
    <text evidence="3">The sequence shown here is derived from an EMBL/GenBank/DDBJ whole genome shotgun (WGS) entry which is preliminary data.</text>
</comment>
<feature type="compositionally biased region" description="Polar residues" evidence="1">
    <location>
        <begin position="157"/>
        <end position="170"/>
    </location>
</feature>
<dbReference type="AlphaFoldDB" id="A0A8J5KIF4"/>
<feature type="region of interest" description="Disordered" evidence="1">
    <location>
        <begin position="1"/>
        <end position="20"/>
    </location>
</feature>
<proteinExistence type="predicted"/>
<accession>A0A8J5KIF4</accession>
<keyword evidence="4" id="KW-1185">Reference proteome</keyword>
<evidence type="ECO:0000256" key="1">
    <source>
        <dbReference type="SAM" id="MobiDB-lite"/>
    </source>
</evidence>
<dbReference type="Pfam" id="PF07990">
    <property type="entry name" value="NABP"/>
    <property type="match status" value="1"/>
</dbReference>
<reference evidence="3 4" key="1">
    <citation type="submission" date="2020-08" db="EMBL/GenBank/DDBJ databases">
        <title>Plant Genome Project.</title>
        <authorList>
            <person name="Zhang R.-G."/>
        </authorList>
    </citation>
    <scope>NUCLEOTIDE SEQUENCE [LARGE SCALE GENOMIC DNA]</scope>
    <source>
        <tissue evidence="3">Rhizome</tissue>
    </source>
</reference>
<dbReference type="Proteomes" id="UP000734854">
    <property type="component" value="Unassembled WGS sequence"/>
</dbReference>
<protein>
    <recommendedName>
        <fullName evidence="2">Nucleic acid binding NABP domain-containing protein</fullName>
    </recommendedName>
</protein>
<organism evidence="3 4">
    <name type="scientific">Zingiber officinale</name>
    <name type="common">Ginger</name>
    <name type="synonym">Amomum zingiber</name>
    <dbReference type="NCBI Taxonomy" id="94328"/>
    <lineage>
        <taxon>Eukaryota</taxon>
        <taxon>Viridiplantae</taxon>
        <taxon>Streptophyta</taxon>
        <taxon>Embryophyta</taxon>
        <taxon>Tracheophyta</taxon>
        <taxon>Spermatophyta</taxon>
        <taxon>Magnoliopsida</taxon>
        <taxon>Liliopsida</taxon>
        <taxon>Zingiberales</taxon>
        <taxon>Zingiberaceae</taxon>
        <taxon>Zingiber</taxon>
    </lineage>
</organism>
<dbReference type="InterPro" id="IPR012940">
    <property type="entry name" value="NABP"/>
</dbReference>
<evidence type="ECO:0000313" key="4">
    <source>
        <dbReference type="Proteomes" id="UP000734854"/>
    </source>
</evidence>
<evidence type="ECO:0000259" key="2">
    <source>
        <dbReference type="Pfam" id="PF07990"/>
    </source>
</evidence>
<dbReference type="EMBL" id="JACMSC010000014">
    <property type="protein sequence ID" value="KAG6491010.1"/>
    <property type="molecule type" value="Genomic_DNA"/>
</dbReference>